<dbReference type="PRINTS" id="PR01607">
    <property type="entry name" value="APYRASEFAMLY"/>
</dbReference>
<dbReference type="InterPro" id="IPR029052">
    <property type="entry name" value="Metallo-depent_PP-like"/>
</dbReference>
<comment type="caution">
    <text evidence="4">The sequence shown here is derived from an EMBL/GenBank/DDBJ whole genome shotgun (WGS) entry which is preliminary data.</text>
</comment>
<protein>
    <submittedName>
        <fullName evidence="4">5'-nucleotidase C-terminal domain-containing protein</fullName>
    </submittedName>
</protein>
<evidence type="ECO:0000259" key="3">
    <source>
        <dbReference type="PROSITE" id="PS51782"/>
    </source>
</evidence>
<feature type="domain" description="LysM" evidence="3">
    <location>
        <begin position="1102"/>
        <end position="1146"/>
    </location>
</feature>
<dbReference type="PROSITE" id="PS00786">
    <property type="entry name" value="5_NUCLEOTIDASE_2"/>
    <property type="match status" value="1"/>
</dbReference>
<organism evidence="4 5">
    <name type="scientific">Clostridium brassicae</name>
    <dbReference type="NCBI Taxonomy" id="2999072"/>
    <lineage>
        <taxon>Bacteria</taxon>
        <taxon>Bacillati</taxon>
        <taxon>Bacillota</taxon>
        <taxon>Clostridia</taxon>
        <taxon>Eubacteriales</taxon>
        <taxon>Clostridiaceae</taxon>
        <taxon>Clostridium</taxon>
    </lineage>
</organism>
<dbReference type="EMBL" id="JAPQFJ010000010">
    <property type="protein sequence ID" value="MCY6959078.1"/>
    <property type="molecule type" value="Genomic_DNA"/>
</dbReference>
<dbReference type="InterPro" id="IPR006179">
    <property type="entry name" value="5_nucleotidase/apyrase"/>
</dbReference>
<dbReference type="PROSITE" id="PS00785">
    <property type="entry name" value="5_NUCLEOTIDASE_1"/>
    <property type="match status" value="2"/>
</dbReference>
<feature type="chain" id="PRO_5046271374" evidence="2">
    <location>
        <begin position="34"/>
        <end position="1149"/>
    </location>
</feature>
<dbReference type="Gene3D" id="3.90.780.10">
    <property type="entry name" value="5'-Nucleotidase, C-terminal domain"/>
    <property type="match status" value="2"/>
</dbReference>
<evidence type="ECO:0000313" key="4">
    <source>
        <dbReference type="EMBL" id="MCY6959078.1"/>
    </source>
</evidence>
<evidence type="ECO:0000256" key="1">
    <source>
        <dbReference type="ARBA" id="ARBA00022729"/>
    </source>
</evidence>
<dbReference type="SUPFAM" id="SSF56300">
    <property type="entry name" value="Metallo-dependent phosphatases"/>
    <property type="match status" value="2"/>
</dbReference>
<gene>
    <name evidence="4" type="ORF">OW729_10720</name>
</gene>
<name>A0ABT4DA76_9CLOT</name>
<dbReference type="PANTHER" id="PTHR11575">
    <property type="entry name" value="5'-NUCLEOTIDASE-RELATED"/>
    <property type="match status" value="1"/>
</dbReference>
<dbReference type="RefSeq" id="WP_268061500.1">
    <property type="nucleotide sequence ID" value="NZ_JAPQFJ010000010.1"/>
</dbReference>
<dbReference type="CDD" id="cd00118">
    <property type="entry name" value="LysM"/>
    <property type="match status" value="1"/>
</dbReference>
<keyword evidence="5" id="KW-1185">Reference proteome</keyword>
<dbReference type="InterPro" id="IPR008334">
    <property type="entry name" value="5'-Nucleotdase_C"/>
</dbReference>
<dbReference type="SUPFAM" id="SSF54106">
    <property type="entry name" value="LysM domain"/>
    <property type="match status" value="1"/>
</dbReference>
<dbReference type="Pfam" id="PF01476">
    <property type="entry name" value="LysM"/>
    <property type="match status" value="1"/>
</dbReference>
<dbReference type="Proteomes" id="UP001144612">
    <property type="component" value="Unassembled WGS sequence"/>
</dbReference>
<dbReference type="PANTHER" id="PTHR11575:SF24">
    <property type="entry name" value="5'-NUCLEOTIDASE"/>
    <property type="match status" value="1"/>
</dbReference>
<dbReference type="Gene3D" id="3.60.21.10">
    <property type="match status" value="2"/>
</dbReference>
<feature type="signal peptide" evidence="2">
    <location>
        <begin position="1"/>
        <end position="33"/>
    </location>
</feature>
<reference evidence="4" key="1">
    <citation type="submission" date="2022-12" db="EMBL/GenBank/DDBJ databases">
        <title>Clostridium sp. nov., isolated from industrial wastewater.</title>
        <authorList>
            <person name="Jiayan W."/>
        </authorList>
    </citation>
    <scope>NUCLEOTIDE SEQUENCE</scope>
    <source>
        <strain evidence="4">ZC22-4</strain>
    </source>
</reference>
<dbReference type="CDD" id="cd00845">
    <property type="entry name" value="MPP_UshA_N_like"/>
    <property type="match status" value="1"/>
</dbReference>
<dbReference type="PROSITE" id="PS51782">
    <property type="entry name" value="LYSM"/>
    <property type="match status" value="1"/>
</dbReference>
<dbReference type="Pfam" id="PF00149">
    <property type="entry name" value="Metallophos"/>
    <property type="match status" value="2"/>
</dbReference>
<evidence type="ECO:0000313" key="5">
    <source>
        <dbReference type="Proteomes" id="UP001144612"/>
    </source>
</evidence>
<proteinExistence type="predicted"/>
<dbReference type="SUPFAM" id="SSF55816">
    <property type="entry name" value="5'-nucleotidase (syn. UDP-sugar hydrolase), C-terminal domain"/>
    <property type="match status" value="2"/>
</dbReference>
<keyword evidence="1 2" id="KW-0732">Signal</keyword>
<evidence type="ECO:0000256" key="2">
    <source>
        <dbReference type="SAM" id="SignalP"/>
    </source>
</evidence>
<dbReference type="InterPro" id="IPR006146">
    <property type="entry name" value="5'-Nucleotdase_CS"/>
</dbReference>
<dbReference type="Gene3D" id="3.10.350.10">
    <property type="entry name" value="LysM domain"/>
    <property type="match status" value="1"/>
</dbReference>
<dbReference type="Pfam" id="PF02872">
    <property type="entry name" value="5_nucleotid_C"/>
    <property type="match status" value="2"/>
</dbReference>
<sequence length="1149" mass="126832">MTMLKSNKFKKMTSFVLTLLMVLGIIFSNNAFATENNTNTLTLQILATSDTHGKFMPYDYATNSEDKTGSLVQISTLVKSLKSSNSNTLLLDAGDIIQGNSQNLFLDEKNPMITAMNYMGYDTITLGNHEFNYGIPTLEKIMSQAKATILCGNVYKKDGSLLGQPYKIIEKSGVKIGIIGMTNPNITKWDGPNLKDYKVTSPIDETKKIISKIKDKVDLMIAVNHTSHGREYQHSDSAENLAKACPELTAIIGAHEHKAVDGKLLNNVLFVENQSGANTLAKIDIKLVKKYGKYTIENKSKDITSQVLYIKDPKTKKINYEADNELVKVLKPCHDMAIKDANTIIGELKDADLVGPEKIKGIPTAQVEDTAMIDLINKVQMHYSGADVGAAAAFRSDANMKKGPIKSSDASLIYKYDNTLYLLQVTGKQLKEYMEWSATFYNTYKPGDLTISFNENIRGYNYDMFSGVKYDIDISKTPGNRIANLRKMDGTPIKDSDLLKLAVNNYRYNSQLSKTEGGVFKDGTLPKLLEKDVHNGTPIRELIKDYIKNIKKGVITADLDKNWKIIGTNWNEKDRSIAAALIDSGKIEVPKSEDGRTSNVKSITKKAIEGYNLVTIVHTNDTHSRVNEGKYDGMGFARIATKIKNLRNTNKNVLVLDAGDTLHGQTISTLNKGESIIKILNSIGYDAMAPGNHDFNYGQNRLVELSKMAKFPIISANIFKKDGTSLLKPYIIKEIDGVKFGIFGLSTPDTTYMTNPKNVEGLTFEDPVKTSEKMVSELKGKCDVIIALSHLGVQGDYSSIKVAEKVKGIDIIVDGHTHTTLPEGKLVNKTLIVQTGDYDKNLGEVNLLFKNGKVDSVKASLFNKEQGMQLKEDKDIKAIIEKIENENKKITSVVIGKTNVKLDGERGNVRTKETNLANLITNAILDATKADLVITNGGGIRASIDKGEITKGHVITVLPFGNYVVSKEVKGSDILAALEHGVRLYPKENGGFPQVAGITFKFDPKQPVGKRVFDVKVNGKNLDLNKIYKLATNDFMAVGGDDYSMLAKGKTLAEMPGLDEIVMNYIQKHGVTTVNVENRVQIANKVSPQPKPDPKPQPPKNKIYTVTRGDTLYKIGKKFGIKYTDIAKVNKIKNVNLIYVGQQLIIPSI</sequence>
<dbReference type="InterPro" id="IPR036907">
    <property type="entry name" value="5'-Nucleotdase_C_sf"/>
</dbReference>
<dbReference type="SMART" id="SM00257">
    <property type="entry name" value="LysM"/>
    <property type="match status" value="1"/>
</dbReference>
<dbReference type="InterPro" id="IPR004843">
    <property type="entry name" value="Calcineurin-like_PHP"/>
</dbReference>
<accession>A0ABT4DA76</accession>
<dbReference type="InterPro" id="IPR036779">
    <property type="entry name" value="LysM_dom_sf"/>
</dbReference>
<dbReference type="InterPro" id="IPR018392">
    <property type="entry name" value="LysM"/>
</dbReference>